<keyword evidence="4" id="KW-1185">Reference proteome</keyword>
<keyword evidence="1" id="KW-0732">Signal</keyword>
<dbReference type="EMBL" id="JBBWWR010000014">
    <property type="protein sequence ID" value="KAK8952720.1"/>
    <property type="molecule type" value="Genomic_DNA"/>
</dbReference>
<feature type="signal peptide" evidence="1">
    <location>
        <begin position="1"/>
        <end position="24"/>
    </location>
</feature>
<organism evidence="3 4">
    <name type="scientific">Platanthera guangdongensis</name>
    <dbReference type="NCBI Taxonomy" id="2320717"/>
    <lineage>
        <taxon>Eukaryota</taxon>
        <taxon>Viridiplantae</taxon>
        <taxon>Streptophyta</taxon>
        <taxon>Embryophyta</taxon>
        <taxon>Tracheophyta</taxon>
        <taxon>Spermatophyta</taxon>
        <taxon>Magnoliopsida</taxon>
        <taxon>Liliopsida</taxon>
        <taxon>Asparagales</taxon>
        <taxon>Orchidaceae</taxon>
        <taxon>Orchidoideae</taxon>
        <taxon>Orchideae</taxon>
        <taxon>Orchidinae</taxon>
        <taxon>Platanthera</taxon>
    </lineage>
</organism>
<dbReference type="Proteomes" id="UP001412067">
    <property type="component" value="Unassembled WGS sequence"/>
</dbReference>
<dbReference type="InterPro" id="IPR056948">
    <property type="entry name" value="PNGaseA_N"/>
</dbReference>
<sequence>MRRYRLPLPTVIAWTFAFCCLASAALSQVPTTATNVTLEHLDPTLPPVLATETPPKCSVLVLQHVFADTTGEPPAVANYTHPPECPYPWPRVVLELSISASDVQKDRIAAVWFDGAELLRTATPLPMAPGTFWTVQKDVTRYTALFRLLSDGGSPAGVVSMMLENSNATLPAKDIYRRPADIILPVSQDDGECGSGFWFRIENDTVVPAAVIAIPRNTQRAVLEVFVSYHAHEESWYANPLQASYDGGEAYANGGFRQIYATVDGQFAGGHIPFAVIYPGSINPYLWSPVSAIGAFNLPAYEMDLTPFLSLMLDGMPHEIGIGVRDSQPYWLLSGNLHLWVDAWSDAVTAGVVEHRAPPLKLNRHGEWRNSDGGSEINAEGVVRFSGWVSSSEGNITTTVRQKVKFRSQVEVQNRGAITQVEMTNKERTTITMMKLGQQTTARVQVFVETPLQLHKSRVTAMGGAVFEKARLSHQLQEVVNLNENGQAIGFGALTDRQDAEGSVLRREGQEQTVWGSGSTRSQYKYRDGTTCYLRTLTAVEGIVKADTTSASCTSVTAEEA</sequence>
<feature type="domain" description="Peptide N-acetyl-beta-D-glucosaminyl asparaginase amidase A N-terminal" evidence="2">
    <location>
        <begin position="54"/>
        <end position="355"/>
    </location>
</feature>
<name>A0ABR2LV41_9ASPA</name>
<gene>
    <name evidence="3" type="ORF">KSP40_PGU005747</name>
</gene>
<proteinExistence type="predicted"/>
<accession>A0ABR2LV41</accession>
<comment type="caution">
    <text evidence="3">The sequence shown here is derived from an EMBL/GenBank/DDBJ whole genome shotgun (WGS) entry which is preliminary data.</text>
</comment>
<dbReference type="InterPro" id="IPR021102">
    <property type="entry name" value="PNGase_A"/>
</dbReference>
<feature type="chain" id="PRO_5045398361" description="Peptide N-acetyl-beta-D-glucosaminyl asparaginase amidase A N-terminal domain-containing protein" evidence="1">
    <location>
        <begin position="25"/>
        <end position="561"/>
    </location>
</feature>
<evidence type="ECO:0000256" key="1">
    <source>
        <dbReference type="SAM" id="SignalP"/>
    </source>
</evidence>
<evidence type="ECO:0000313" key="3">
    <source>
        <dbReference type="EMBL" id="KAK8952720.1"/>
    </source>
</evidence>
<evidence type="ECO:0000313" key="4">
    <source>
        <dbReference type="Proteomes" id="UP001412067"/>
    </source>
</evidence>
<reference evidence="3 4" key="1">
    <citation type="journal article" date="2022" name="Nat. Plants">
        <title>Genomes of leafy and leafless Platanthera orchids illuminate the evolution of mycoheterotrophy.</title>
        <authorList>
            <person name="Li M.H."/>
            <person name="Liu K.W."/>
            <person name="Li Z."/>
            <person name="Lu H.C."/>
            <person name="Ye Q.L."/>
            <person name="Zhang D."/>
            <person name="Wang J.Y."/>
            <person name="Li Y.F."/>
            <person name="Zhong Z.M."/>
            <person name="Liu X."/>
            <person name="Yu X."/>
            <person name="Liu D.K."/>
            <person name="Tu X.D."/>
            <person name="Liu B."/>
            <person name="Hao Y."/>
            <person name="Liao X.Y."/>
            <person name="Jiang Y.T."/>
            <person name="Sun W.H."/>
            <person name="Chen J."/>
            <person name="Chen Y.Q."/>
            <person name="Ai Y."/>
            <person name="Zhai J.W."/>
            <person name="Wu S.S."/>
            <person name="Zhou Z."/>
            <person name="Hsiao Y.Y."/>
            <person name="Wu W.L."/>
            <person name="Chen Y.Y."/>
            <person name="Lin Y.F."/>
            <person name="Hsu J.L."/>
            <person name="Li C.Y."/>
            <person name="Wang Z.W."/>
            <person name="Zhao X."/>
            <person name="Zhong W.Y."/>
            <person name="Ma X.K."/>
            <person name="Ma L."/>
            <person name="Huang J."/>
            <person name="Chen G.Z."/>
            <person name="Huang M.Z."/>
            <person name="Huang L."/>
            <person name="Peng D.H."/>
            <person name="Luo Y.B."/>
            <person name="Zou S.Q."/>
            <person name="Chen S.P."/>
            <person name="Lan S."/>
            <person name="Tsai W.C."/>
            <person name="Van de Peer Y."/>
            <person name="Liu Z.J."/>
        </authorList>
    </citation>
    <scope>NUCLEOTIDE SEQUENCE [LARGE SCALE GENOMIC DNA]</scope>
    <source>
        <strain evidence="3">Lor288</strain>
    </source>
</reference>
<evidence type="ECO:0000259" key="2">
    <source>
        <dbReference type="Pfam" id="PF12222"/>
    </source>
</evidence>
<protein>
    <recommendedName>
        <fullName evidence="2">Peptide N-acetyl-beta-D-glucosaminyl asparaginase amidase A N-terminal domain-containing protein</fullName>
    </recommendedName>
</protein>
<dbReference type="Pfam" id="PF12222">
    <property type="entry name" value="PNGaseA"/>
    <property type="match status" value="1"/>
</dbReference>
<dbReference type="PANTHER" id="PTHR31104">
    <property type="entry name" value="PEPTIDE-N4-(N-ACETYL-BETA-GLUCOSAMINYL)ASPARAGINE AMIDASE A PROTEIN"/>
    <property type="match status" value="1"/>
</dbReference>